<dbReference type="GO" id="GO:0000166">
    <property type="term" value="F:nucleotide binding"/>
    <property type="evidence" value="ECO:0007669"/>
    <property type="project" value="InterPro"/>
</dbReference>
<gene>
    <name evidence="3" type="ORF">SAMN05216243_2930</name>
</gene>
<dbReference type="InterPro" id="IPR000683">
    <property type="entry name" value="Gfo/Idh/MocA-like_OxRdtase_N"/>
</dbReference>
<organism evidence="3 4">
    <name type="scientific">Sediminibacillus albus</name>
    <dbReference type="NCBI Taxonomy" id="407036"/>
    <lineage>
        <taxon>Bacteria</taxon>
        <taxon>Bacillati</taxon>
        <taxon>Bacillota</taxon>
        <taxon>Bacilli</taxon>
        <taxon>Bacillales</taxon>
        <taxon>Bacillaceae</taxon>
        <taxon>Sediminibacillus</taxon>
    </lineage>
</organism>
<keyword evidence="4" id="KW-1185">Reference proteome</keyword>
<dbReference type="AlphaFoldDB" id="A0A1G9BBJ3"/>
<dbReference type="InterPro" id="IPR055170">
    <property type="entry name" value="GFO_IDH_MocA-like_dom"/>
</dbReference>
<dbReference type="Pfam" id="PF22725">
    <property type="entry name" value="GFO_IDH_MocA_C3"/>
    <property type="match status" value="1"/>
</dbReference>
<dbReference type="SUPFAM" id="SSF51735">
    <property type="entry name" value="NAD(P)-binding Rossmann-fold domains"/>
    <property type="match status" value="1"/>
</dbReference>
<name>A0A1G9BBJ3_9BACI</name>
<protein>
    <submittedName>
        <fullName evidence="3">Predicted dehydrogenase</fullName>
    </submittedName>
</protein>
<feature type="domain" description="Gfo/Idh/MocA-like oxidoreductase N-terminal" evidence="1">
    <location>
        <begin position="2"/>
        <end position="119"/>
    </location>
</feature>
<reference evidence="3 4" key="1">
    <citation type="submission" date="2016-10" db="EMBL/GenBank/DDBJ databases">
        <authorList>
            <person name="de Groot N.N."/>
        </authorList>
    </citation>
    <scope>NUCLEOTIDE SEQUENCE [LARGE SCALE GENOMIC DNA]</scope>
    <source>
        <strain evidence="3 4">CGMCC 1.6502</strain>
    </source>
</reference>
<dbReference type="Gene3D" id="3.30.360.10">
    <property type="entry name" value="Dihydrodipicolinate Reductase, domain 2"/>
    <property type="match status" value="1"/>
</dbReference>
<dbReference type="STRING" id="407036.SAMN05216243_2930"/>
<sequence>MVRFGIIGTNWITENFLDAAYQVEEFTLTSVYSRSKEKAEKFAGKFKADHTYTDIEAFAKSPEFEAVYIASPNSFHAEQAILLMENGKHVLVEKSIASNSAEVKQMIDTAEKNNVLLMEALKTVHLPNFKAIQDNIGKIGEVRRYFASYCQYSSRYDAYKEGKVLNAFNPQFSNGSLMDIGIYCIYPMVTLFGRPERLTASSLMLDSGVDGQGSVLFDYGSLNGAVMYSKIANSYLPSEIQGENGSIIIDNINTPTHVEIRYKDGSTEDITRPQVENGMFYEAAAFVELVKQGKTESDVCTFERSLETAKLLEEIRRQTGIHFPADEN</sequence>
<dbReference type="PANTHER" id="PTHR43054:SF1">
    <property type="entry name" value="SCYLLO-INOSITOL 2-DEHYDROGENASE (NADP(+)) IOLU"/>
    <property type="match status" value="1"/>
</dbReference>
<accession>A0A1G9BBJ3</accession>
<dbReference type="SUPFAM" id="SSF55347">
    <property type="entry name" value="Glyceraldehyde-3-phosphate dehydrogenase-like, C-terminal domain"/>
    <property type="match status" value="1"/>
</dbReference>
<dbReference type="Proteomes" id="UP000198694">
    <property type="component" value="Unassembled WGS sequence"/>
</dbReference>
<evidence type="ECO:0000259" key="1">
    <source>
        <dbReference type="Pfam" id="PF01408"/>
    </source>
</evidence>
<dbReference type="RefSeq" id="WP_093215666.1">
    <property type="nucleotide sequence ID" value="NZ_FNFL01000005.1"/>
</dbReference>
<dbReference type="InterPro" id="IPR036291">
    <property type="entry name" value="NAD(P)-bd_dom_sf"/>
</dbReference>
<evidence type="ECO:0000259" key="2">
    <source>
        <dbReference type="Pfam" id="PF22725"/>
    </source>
</evidence>
<dbReference type="Gene3D" id="3.40.50.720">
    <property type="entry name" value="NAD(P)-binding Rossmann-like Domain"/>
    <property type="match status" value="1"/>
</dbReference>
<dbReference type="EMBL" id="FNFL01000005">
    <property type="protein sequence ID" value="SDK36839.1"/>
    <property type="molecule type" value="Genomic_DNA"/>
</dbReference>
<dbReference type="Pfam" id="PF01408">
    <property type="entry name" value="GFO_IDH_MocA"/>
    <property type="match status" value="1"/>
</dbReference>
<dbReference type="PANTHER" id="PTHR43054">
    <property type="match status" value="1"/>
</dbReference>
<evidence type="ECO:0000313" key="4">
    <source>
        <dbReference type="Proteomes" id="UP000198694"/>
    </source>
</evidence>
<proteinExistence type="predicted"/>
<evidence type="ECO:0000313" key="3">
    <source>
        <dbReference type="EMBL" id="SDK36839.1"/>
    </source>
</evidence>
<dbReference type="OrthoDB" id="9815825at2"/>
<feature type="domain" description="GFO/IDH/MocA-like oxidoreductase" evidence="2">
    <location>
        <begin position="137"/>
        <end position="247"/>
    </location>
</feature>